<feature type="transmembrane region" description="Helical" evidence="1">
    <location>
        <begin position="48"/>
        <end position="66"/>
    </location>
</feature>
<gene>
    <name evidence="2" type="ORF">GHT07_18275</name>
</gene>
<dbReference type="EMBL" id="WJBU01000021">
    <property type="protein sequence ID" value="MRD49225.1"/>
    <property type="molecule type" value="Genomic_DNA"/>
</dbReference>
<dbReference type="OrthoDB" id="826511at2"/>
<sequence>MALEALLAYAHLLAILTMVVFLSSEAALCRVEWINAKVVTRLGRVDMIYGIAAAAVVLTGVARTIWGMKGTGWYWGNSLLHVKLVMVVAVGLISIKPTFAFRRWSRALAATGALPAEGEVRETRKWVMVQAHLVALIPLVAVFLARGFGAK</sequence>
<dbReference type="InterPro" id="IPR018706">
    <property type="entry name" value="DUF2214_membrane"/>
</dbReference>
<dbReference type="Proteomes" id="UP000487350">
    <property type="component" value="Unassembled WGS sequence"/>
</dbReference>
<accession>A0A844AXY3</accession>
<keyword evidence="1" id="KW-0812">Transmembrane</keyword>
<evidence type="ECO:0000256" key="1">
    <source>
        <dbReference type="SAM" id="Phobius"/>
    </source>
</evidence>
<feature type="transmembrane region" description="Helical" evidence="1">
    <location>
        <begin position="6"/>
        <end position="28"/>
    </location>
</feature>
<evidence type="ECO:0000313" key="3">
    <source>
        <dbReference type="Proteomes" id="UP000487350"/>
    </source>
</evidence>
<keyword evidence="1" id="KW-0472">Membrane</keyword>
<feature type="transmembrane region" description="Helical" evidence="1">
    <location>
        <begin position="131"/>
        <end position="149"/>
    </location>
</feature>
<dbReference type="Pfam" id="PF09980">
    <property type="entry name" value="DUF2214"/>
    <property type="match status" value="1"/>
</dbReference>
<comment type="caution">
    <text evidence="2">The sequence shown here is derived from an EMBL/GenBank/DDBJ whole genome shotgun (WGS) entry which is preliminary data.</text>
</comment>
<organism evidence="2 3">
    <name type="scientific">Caenimonas koreensis DSM 17982</name>
    <dbReference type="NCBI Taxonomy" id="1121255"/>
    <lineage>
        <taxon>Bacteria</taxon>
        <taxon>Pseudomonadati</taxon>
        <taxon>Pseudomonadota</taxon>
        <taxon>Betaproteobacteria</taxon>
        <taxon>Burkholderiales</taxon>
        <taxon>Comamonadaceae</taxon>
        <taxon>Caenimonas</taxon>
    </lineage>
</organism>
<proteinExistence type="predicted"/>
<dbReference type="RefSeq" id="WP_153586533.1">
    <property type="nucleotide sequence ID" value="NZ_WJBU01000021.1"/>
</dbReference>
<keyword evidence="1" id="KW-1133">Transmembrane helix</keyword>
<name>A0A844AXY3_9BURK</name>
<keyword evidence="3" id="KW-1185">Reference proteome</keyword>
<evidence type="ECO:0000313" key="2">
    <source>
        <dbReference type="EMBL" id="MRD49225.1"/>
    </source>
</evidence>
<reference evidence="2 3" key="1">
    <citation type="submission" date="2019-11" db="EMBL/GenBank/DDBJ databases">
        <title>Caenimonas koreensis gen. nov., sp. nov., isolated from activated sludge.</title>
        <authorList>
            <person name="Seung H.R."/>
        </authorList>
    </citation>
    <scope>NUCLEOTIDE SEQUENCE [LARGE SCALE GENOMIC DNA]</scope>
    <source>
        <strain evidence="2 3">EMB320</strain>
    </source>
</reference>
<dbReference type="AlphaFoldDB" id="A0A844AXY3"/>
<feature type="transmembrane region" description="Helical" evidence="1">
    <location>
        <begin position="72"/>
        <end position="95"/>
    </location>
</feature>
<protein>
    <submittedName>
        <fullName evidence="2">DUF2214 family protein</fullName>
    </submittedName>
</protein>